<dbReference type="AlphaFoldDB" id="R4GC99"/>
<keyword evidence="3" id="KW-1185">Reference proteome</keyword>
<name>R4GC99_ANOCA</name>
<dbReference type="GeneTree" id="ENSGT00390000009313"/>
<evidence type="ECO:0008006" key="4">
    <source>
        <dbReference type="Google" id="ProtNLM"/>
    </source>
</evidence>
<dbReference type="SUPFAM" id="SSF51092">
    <property type="entry name" value="Vitelline membrane outer protein-I (VMO-I)"/>
    <property type="match status" value="1"/>
</dbReference>
<accession>R4GC99</accession>
<keyword evidence="1" id="KW-0732">Signal</keyword>
<reference evidence="2" key="2">
    <citation type="submission" date="2025-08" db="UniProtKB">
        <authorList>
            <consortium name="Ensembl"/>
        </authorList>
    </citation>
    <scope>IDENTIFICATION</scope>
</reference>
<evidence type="ECO:0000313" key="3">
    <source>
        <dbReference type="Proteomes" id="UP000001646"/>
    </source>
</evidence>
<dbReference type="FunCoup" id="R4GC99">
    <property type="interactions" value="11"/>
</dbReference>
<dbReference type="PANTHER" id="PTHR18841:SF2">
    <property type="entry name" value="VITELLINE MEMBRANE OUTER LAYER PROTEIN 1 HOMOLOG"/>
    <property type="match status" value="1"/>
</dbReference>
<dbReference type="InterPro" id="IPR005515">
    <property type="entry name" value="VOMI"/>
</dbReference>
<dbReference type="GeneID" id="100568041"/>
<dbReference type="Ensembl" id="ENSACAT00000030377.2">
    <property type="protein sequence ID" value="ENSACAP00000022958.1"/>
    <property type="gene ID" value="ENSACAG00000028389.2"/>
</dbReference>
<reference evidence="2 3" key="1">
    <citation type="submission" date="2009-12" db="EMBL/GenBank/DDBJ databases">
        <title>The Genome Sequence of Anolis carolinensis (Green Anole Lizard).</title>
        <authorList>
            <consortium name="The Genome Sequencing Platform"/>
            <person name="Di Palma F."/>
            <person name="Alfoldi J."/>
            <person name="Heiman D."/>
            <person name="Young S."/>
            <person name="Grabherr M."/>
            <person name="Johnson J."/>
            <person name="Lander E.S."/>
            <person name="Lindblad-Toh K."/>
        </authorList>
    </citation>
    <scope>NUCLEOTIDE SEQUENCE [LARGE SCALE GENOMIC DNA]</scope>
    <source>
        <strain evidence="2 3">JBL SC #1</strain>
    </source>
</reference>
<protein>
    <recommendedName>
        <fullName evidence="4">Vitelline membrane outer layer 1 homolog</fullName>
    </recommendedName>
</protein>
<dbReference type="HOGENOM" id="CLU_111176_1_0_1"/>
<dbReference type="GO" id="GO:0005615">
    <property type="term" value="C:extracellular space"/>
    <property type="evidence" value="ECO:0000318"/>
    <property type="project" value="GO_Central"/>
</dbReference>
<sequence>MDLSIYSVFNLILSCCLWDAEARNYNSIITVSNGGLWGVWGDIDFCPQGYVHGFSLKVEPHLVNQDDTALNGIRLYCTDGSVIESIVAPWGTWTSIQYCPKGNLISYSLRVEEHQRSGDDTAANNFQVTCEDGTRLMGQGNHWGSFGPWSRRCSSGSVCGIQTKVEGYQGRGDDTALNDLRLFCCR</sequence>
<dbReference type="Bgee" id="ENSACAG00000028389">
    <property type="expression patterns" value="Expressed in liver"/>
</dbReference>
<feature type="signal peptide" evidence="1">
    <location>
        <begin position="1"/>
        <end position="22"/>
    </location>
</feature>
<dbReference type="STRING" id="28377.ENSACAP00000022958"/>
<organism evidence="2 3">
    <name type="scientific">Anolis carolinensis</name>
    <name type="common">Green anole</name>
    <name type="synonym">American chameleon</name>
    <dbReference type="NCBI Taxonomy" id="28377"/>
    <lineage>
        <taxon>Eukaryota</taxon>
        <taxon>Metazoa</taxon>
        <taxon>Chordata</taxon>
        <taxon>Craniata</taxon>
        <taxon>Vertebrata</taxon>
        <taxon>Euteleostomi</taxon>
        <taxon>Lepidosauria</taxon>
        <taxon>Squamata</taxon>
        <taxon>Bifurcata</taxon>
        <taxon>Unidentata</taxon>
        <taxon>Episquamata</taxon>
        <taxon>Toxicofera</taxon>
        <taxon>Iguania</taxon>
        <taxon>Dactyloidae</taxon>
        <taxon>Anolis</taxon>
    </lineage>
</organism>
<feature type="chain" id="PRO_5004365645" description="Vitelline membrane outer layer 1 homolog" evidence="1">
    <location>
        <begin position="23"/>
        <end position="186"/>
    </location>
</feature>
<dbReference type="Proteomes" id="UP000001646">
    <property type="component" value="Chromosome 3"/>
</dbReference>
<dbReference type="OrthoDB" id="6344411at2759"/>
<dbReference type="InterPro" id="IPR036706">
    <property type="entry name" value="VOMI_sf"/>
</dbReference>
<dbReference type="PANTHER" id="PTHR18841">
    <property type="entry name" value="VITELLINE MEMBRANE OUTER LAYER PROTEIN I-RELATED"/>
    <property type="match status" value="1"/>
</dbReference>
<dbReference type="InParanoid" id="R4GC99"/>
<evidence type="ECO:0000313" key="2">
    <source>
        <dbReference type="Ensembl" id="ENSACAP00000022958.1"/>
    </source>
</evidence>
<reference evidence="2" key="3">
    <citation type="submission" date="2025-09" db="UniProtKB">
        <authorList>
            <consortium name="Ensembl"/>
        </authorList>
    </citation>
    <scope>IDENTIFICATION</scope>
</reference>
<gene>
    <name evidence="2" type="primary">LOC100568041</name>
</gene>
<proteinExistence type="predicted"/>
<dbReference type="Gene3D" id="2.100.10.20">
    <property type="entry name" value="Vitelline membrane outer layer protein I (VOMI)"/>
    <property type="match status" value="1"/>
</dbReference>
<dbReference type="CDD" id="cd00220">
    <property type="entry name" value="VMO-I"/>
    <property type="match status" value="1"/>
</dbReference>
<dbReference type="KEGG" id="acs:100568041"/>
<dbReference type="RefSeq" id="XP_003219333.1">
    <property type="nucleotide sequence ID" value="XM_003219285.4"/>
</dbReference>
<dbReference type="Pfam" id="PF03762">
    <property type="entry name" value="VOMI"/>
    <property type="match status" value="1"/>
</dbReference>
<evidence type="ECO:0000256" key="1">
    <source>
        <dbReference type="SAM" id="SignalP"/>
    </source>
</evidence>
<dbReference type="eggNOG" id="ENOG502S24T">
    <property type="taxonomic scope" value="Eukaryota"/>
</dbReference>